<keyword evidence="1" id="KW-0472">Membrane</keyword>
<proteinExistence type="predicted"/>
<keyword evidence="1" id="KW-1133">Transmembrane helix</keyword>
<reference evidence="2 3" key="1">
    <citation type="submission" date="2021-06" db="EMBL/GenBank/DDBJ databases">
        <authorList>
            <person name="Kallberg Y."/>
            <person name="Tangrot J."/>
            <person name="Rosling A."/>
        </authorList>
    </citation>
    <scope>NUCLEOTIDE SEQUENCE [LARGE SCALE GENOMIC DNA]</scope>
    <source>
        <strain evidence="2 3">120-4 pot B 10/14</strain>
    </source>
</reference>
<protein>
    <submittedName>
        <fullName evidence="2">43404_t:CDS:1</fullName>
    </submittedName>
</protein>
<dbReference type="EMBL" id="CAJVQB010005379">
    <property type="protein sequence ID" value="CAG8660194.1"/>
    <property type="molecule type" value="Genomic_DNA"/>
</dbReference>
<evidence type="ECO:0000313" key="3">
    <source>
        <dbReference type="Proteomes" id="UP000789901"/>
    </source>
</evidence>
<keyword evidence="1" id="KW-0812">Transmembrane</keyword>
<organism evidence="2 3">
    <name type="scientific">Gigaspora margarita</name>
    <dbReference type="NCBI Taxonomy" id="4874"/>
    <lineage>
        <taxon>Eukaryota</taxon>
        <taxon>Fungi</taxon>
        <taxon>Fungi incertae sedis</taxon>
        <taxon>Mucoromycota</taxon>
        <taxon>Glomeromycotina</taxon>
        <taxon>Glomeromycetes</taxon>
        <taxon>Diversisporales</taxon>
        <taxon>Gigasporaceae</taxon>
        <taxon>Gigaspora</taxon>
    </lineage>
</organism>
<feature type="non-terminal residue" evidence="2">
    <location>
        <position position="1"/>
    </location>
</feature>
<gene>
    <name evidence="2" type="ORF">GMARGA_LOCUS9840</name>
</gene>
<evidence type="ECO:0000256" key="1">
    <source>
        <dbReference type="SAM" id="Phobius"/>
    </source>
</evidence>
<evidence type="ECO:0000313" key="2">
    <source>
        <dbReference type="EMBL" id="CAG8660194.1"/>
    </source>
</evidence>
<feature type="transmembrane region" description="Helical" evidence="1">
    <location>
        <begin position="124"/>
        <end position="143"/>
    </location>
</feature>
<comment type="caution">
    <text evidence="2">The sequence shown here is derived from an EMBL/GenBank/DDBJ whole genome shotgun (WGS) entry which is preliminary data.</text>
</comment>
<accession>A0ABN7URL3</accession>
<sequence>RNEMYCIDIQTSPPFSILVPYYNVNIRWSKSTDCNPNAPLTNFQKTLHNDPKSAGTRGSPKVETEGIINSGIYTVFGVTGPFTILKSPSPPSKGNSKEGNETMKQNFMSLGNMNTLRYIILEDTLFNVAALLSIILAAIALFLL</sequence>
<name>A0ABN7URL3_GIGMA</name>
<dbReference type="Proteomes" id="UP000789901">
    <property type="component" value="Unassembled WGS sequence"/>
</dbReference>
<keyword evidence="3" id="KW-1185">Reference proteome</keyword>